<proteinExistence type="predicted"/>
<evidence type="ECO:0000256" key="4">
    <source>
        <dbReference type="ARBA" id="ARBA00022801"/>
    </source>
</evidence>
<dbReference type="EMBL" id="CP002042">
    <property type="protein sequence ID" value="ADH63296.1"/>
    <property type="molecule type" value="Genomic_DNA"/>
</dbReference>
<keyword evidence="8" id="KW-0238">DNA-binding</keyword>
<evidence type="ECO:0000256" key="6">
    <source>
        <dbReference type="ARBA" id="ARBA00022839"/>
    </source>
</evidence>
<dbReference type="GO" id="GO:0004527">
    <property type="term" value="F:exonuclease activity"/>
    <property type="evidence" value="ECO:0007669"/>
    <property type="project" value="UniProtKB-KW"/>
</dbReference>
<dbReference type="AlphaFoldDB" id="D7BEU3"/>
<dbReference type="SUPFAM" id="SSF52980">
    <property type="entry name" value="Restriction endonuclease-like"/>
    <property type="match status" value="1"/>
</dbReference>
<evidence type="ECO:0000256" key="10">
    <source>
        <dbReference type="ARBA" id="ARBA00023235"/>
    </source>
</evidence>
<dbReference type="InterPro" id="IPR000212">
    <property type="entry name" value="DNA_helicase_UvrD/REP"/>
</dbReference>
<dbReference type="KEGG" id="msv:Mesil_1403"/>
<reference evidence="17 18" key="1">
    <citation type="journal article" date="2010" name="Stand. Genomic Sci.">
        <title>Complete genome sequence of Meiothermus silvanus type strain (VI-R2).</title>
        <authorList>
            <person name="Sikorski J."/>
            <person name="Tindall B.J."/>
            <person name="Lowry S."/>
            <person name="Lucas S."/>
            <person name="Nolan M."/>
            <person name="Copeland A."/>
            <person name="Glavina Del Rio T."/>
            <person name="Tice H."/>
            <person name="Cheng J.F."/>
            <person name="Han C."/>
            <person name="Pitluck S."/>
            <person name="Liolios K."/>
            <person name="Ivanova N."/>
            <person name="Mavromatis K."/>
            <person name="Mikhailova N."/>
            <person name="Pati A."/>
            <person name="Goodwin L."/>
            <person name="Chen A."/>
            <person name="Palaniappan K."/>
            <person name="Land M."/>
            <person name="Hauser L."/>
            <person name="Chang Y.J."/>
            <person name="Jeffries C.D."/>
            <person name="Rohde M."/>
            <person name="Goker M."/>
            <person name="Woyke T."/>
            <person name="Bristow J."/>
            <person name="Eisen J.A."/>
            <person name="Markowitz V."/>
            <person name="Hugenholtz P."/>
            <person name="Kyrpides N.C."/>
            <person name="Klenk H.P."/>
            <person name="Lapidus A."/>
        </authorList>
    </citation>
    <scope>NUCLEOTIDE SEQUENCE [LARGE SCALE GENOMIC DNA]</scope>
    <source>
        <strain evidence="18">ATCC 700542 / DSM 9946 / VI-R2</strain>
    </source>
</reference>
<evidence type="ECO:0000256" key="14">
    <source>
        <dbReference type="PROSITE-ProRule" id="PRU00560"/>
    </source>
</evidence>
<accession>D7BEU3</accession>
<dbReference type="Pfam" id="PF13361">
    <property type="entry name" value="UvrD_C"/>
    <property type="match status" value="1"/>
</dbReference>
<dbReference type="Pfam" id="PF00580">
    <property type="entry name" value="UvrD-helicase"/>
    <property type="match status" value="1"/>
</dbReference>
<evidence type="ECO:0000313" key="18">
    <source>
        <dbReference type="Proteomes" id="UP000001916"/>
    </source>
</evidence>
<keyword evidence="6" id="KW-0269">Exonuclease</keyword>
<evidence type="ECO:0000256" key="12">
    <source>
        <dbReference type="ARBA" id="ARBA00034808"/>
    </source>
</evidence>
<sequence>MKIRVASAGTGKTASLVLRYLALLASGIPLRRIAGVTFTRKAADELRVRVGEALEDVLSTGCHLDFVCDPVSRPRFEEARRELSGATLTTIHGFMIECLRRTAPLLSLDPDFSLIGDWEARAFFEEEWRSLLYLSSDPAHPLFGQAKPEMGDALLHLFAKRSLALSYTPSPGEENAVLVKVYQAVFANYSRRLGSSLLSPSEVERRALELTANPLALGRLLDRYRAVLVDEFQDVNPVQGEFFRALESAGLPIEAVGDPKQSIYAFRDADVEVFRRALAEGEVLPPLATTYRHSRILVRFLNRLTEKLAALGLGFGPEEAPPVEGVREVQGRLEVHWVEGEVTLDELRTFEAQILAERLRALSERVDPSEMAVLVRSRNSFAFLEEAFGRLGLPYVLLQGRGYYERLEVRDLYHALRVALDPRGLSLAAWLRSPFGGLGLSEVEQILRSDDPLALLQAEFPEVYARLRLIQQTVSQSKPLEALKFLVRAPIIGGRAYLDHLQARSRENVDALLFQVAARPPSGLEVLLERLQLLSHQAEAGDVPQSGEGVQLLTVHAAKGLEWPVVAVFDLGRRNPHLSQPAYLGPDGTVALPETPFFDELRAQAKAREEAESYRLLYVAASRAKDVLLLTGSVKAGNPEGWAEVLAKVGFGPEARFFDRSDYVQRSWNYRPLPPSGPPAPRPAPVAPPWLERVFEPLPLPPLFSPSALKRQADLRGEHEPLPLPDLEEGEEVPGRSRALGTVVHTAIAQGWDPDYPAHLATLEAQEVMFPFDPAERESILAEARELLRVYQALLGKELPWPRDEDYPELPLALPGGSTVWQGVMDRLYRVGEEWYLEDYKTDHEVLPERYYFQLALYRQAVREVWRVDPRVRLVFLRCAQVVELEPGVLERALLQNIPG</sequence>
<feature type="domain" description="UvrD-like helicase C-terminal" evidence="16">
    <location>
        <begin position="295"/>
        <end position="560"/>
    </location>
</feature>
<dbReference type="GO" id="GO:0000725">
    <property type="term" value="P:recombinational repair"/>
    <property type="evidence" value="ECO:0007669"/>
    <property type="project" value="TreeGrafter"/>
</dbReference>
<evidence type="ECO:0000313" key="17">
    <source>
        <dbReference type="EMBL" id="ADH63296.1"/>
    </source>
</evidence>
<dbReference type="Proteomes" id="UP000001916">
    <property type="component" value="Chromosome"/>
</dbReference>
<comment type="catalytic activity">
    <reaction evidence="11">
        <text>Couples ATP hydrolysis with the unwinding of duplex DNA by translocating in the 3'-5' direction.</text>
        <dbReference type="EC" id="5.6.2.4"/>
    </reaction>
</comment>
<dbReference type="PROSITE" id="PS51217">
    <property type="entry name" value="UVRD_HELICASE_CTER"/>
    <property type="match status" value="1"/>
</dbReference>
<dbReference type="STRING" id="526227.Mesil_1403"/>
<keyword evidence="2 14" id="KW-0547">Nucleotide-binding</keyword>
<keyword evidence="1" id="KW-0540">Nuclease</keyword>
<evidence type="ECO:0000256" key="1">
    <source>
        <dbReference type="ARBA" id="ARBA00022722"/>
    </source>
</evidence>
<name>D7BEU3_ALLS1</name>
<evidence type="ECO:0000256" key="3">
    <source>
        <dbReference type="ARBA" id="ARBA00022763"/>
    </source>
</evidence>
<dbReference type="InterPro" id="IPR038726">
    <property type="entry name" value="PDDEXK_AddAB-type"/>
</dbReference>
<evidence type="ECO:0000256" key="8">
    <source>
        <dbReference type="ARBA" id="ARBA00023125"/>
    </source>
</evidence>
<feature type="binding site" evidence="14">
    <location>
        <begin position="6"/>
        <end position="13"/>
    </location>
    <ligand>
        <name>ATP</name>
        <dbReference type="ChEBI" id="CHEBI:30616"/>
    </ligand>
</feature>
<dbReference type="InterPro" id="IPR014016">
    <property type="entry name" value="UvrD-like_ATP-bd"/>
</dbReference>
<dbReference type="InterPro" id="IPR014017">
    <property type="entry name" value="DNA_helicase_UvrD-like_C"/>
</dbReference>
<evidence type="ECO:0000256" key="9">
    <source>
        <dbReference type="ARBA" id="ARBA00023204"/>
    </source>
</evidence>
<dbReference type="OrthoDB" id="9810135at2"/>
<dbReference type="PROSITE" id="PS51198">
    <property type="entry name" value="UVRD_HELICASE_ATP_BIND"/>
    <property type="match status" value="1"/>
</dbReference>
<keyword evidence="4 14" id="KW-0378">Hydrolase</keyword>
<dbReference type="GO" id="GO:0043138">
    <property type="term" value="F:3'-5' DNA helicase activity"/>
    <property type="evidence" value="ECO:0007669"/>
    <property type="project" value="UniProtKB-EC"/>
</dbReference>
<evidence type="ECO:0000256" key="2">
    <source>
        <dbReference type="ARBA" id="ARBA00022741"/>
    </source>
</evidence>
<dbReference type="PANTHER" id="PTHR11070:SF2">
    <property type="entry name" value="ATP-DEPENDENT DNA HELICASE SRS2"/>
    <property type="match status" value="1"/>
</dbReference>
<dbReference type="eggNOG" id="COG1074">
    <property type="taxonomic scope" value="Bacteria"/>
</dbReference>
<keyword evidence="3" id="KW-0227">DNA damage</keyword>
<keyword evidence="10" id="KW-0413">Isomerase</keyword>
<keyword evidence="9" id="KW-0234">DNA repair</keyword>
<dbReference type="RefSeq" id="WP_013157865.1">
    <property type="nucleotide sequence ID" value="NC_014212.1"/>
</dbReference>
<dbReference type="PANTHER" id="PTHR11070">
    <property type="entry name" value="UVRD / RECB / PCRA DNA HELICASE FAMILY MEMBER"/>
    <property type="match status" value="1"/>
</dbReference>
<dbReference type="GO" id="GO:0003677">
    <property type="term" value="F:DNA binding"/>
    <property type="evidence" value="ECO:0007669"/>
    <property type="project" value="UniProtKB-KW"/>
</dbReference>
<protein>
    <recommendedName>
        <fullName evidence="12">DNA 3'-5' helicase</fullName>
        <ecNumber evidence="12">5.6.2.4</ecNumber>
    </recommendedName>
</protein>
<organism evidence="17 18">
    <name type="scientific">Allomeiothermus silvanus (strain ATCC 700542 / DSM 9946 / NBRC 106475 / NCIMB 13440 / VI-R2)</name>
    <name type="common">Thermus silvanus</name>
    <dbReference type="NCBI Taxonomy" id="526227"/>
    <lineage>
        <taxon>Bacteria</taxon>
        <taxon>Thermotogati</taxon>
        <taxon>Deinococcota</taxon>
        <taxon>Deinococci</taxon>
        <taxon>Thermales</taxon>
        <taxon>Thermaceae</taxon>
        <taxon>Allomeiothermus</taxon>
    </lineage>
</organism>
<keyword evidence="5 14" id="KW-0347">Helicase</keyword>
<feature type="domain" description="UvrD-like helicase ATP-binding" evidence="15">
    <location>
        <begin position="1"/>
        <end position="294"/>
    </location>
</feature>
<dbReference type="SUPFAM" id="SSF52540">
    <property type="entry name" value="P-loop containing nucleoside triphosphate hydrolases"/>
    <property type="match status" value="1"/>
</dbReference>
<dbReference type="InterPro" id="IPR011604">
    <property type="entry name" value="PDDEXK-like_dom_sf"/>
</dbReference>
<dbReference type="HOGENOM" id="CLU_001114_1_0_0"/>
<evidence type="ECO:0000256" key="13">
    <source>
        <dbReference type="ARBA" id="ARBA00048988"/>
    </source>
</evidence>
<evidence type="ECO:0000256" key="5">
    <source>
        <dbReference type="ARBA" id="ARBA00022806"/>
    </source>
</evidence>
<evidence type="ECO:0000256" key="7">
    <source>
        <dbReference type="ARBA" id="ARBA00022840"/>
    </source>
</evidence>
<evidence type="ECO:0000256" key="11">
    <source>
        <dbReference type="ARBA" id="ARBA00034617"/>
    </source>
</evidence>
<keyword evidence="7 14" id="KW-0067">ATP-binding</keyword>
<dbReference type="Pfam" id="PF12705">
    <property type="entry name" value="PDDEXK_1"/>
    <property type="match status" value="1"/>
</dbReference>
<comment type="catalytic activity">
    <reaction evidence="13">
        <text>ATP + H2O = ADP + phosphate + H(+)</text>
        <dbReference type="Rhea" id="RHEA:13065"/>
        <dbReference type="ChEBI" id="CHEBI:15377"/>
        <dbReference type="ChEBI" id="CHEBI:15378"/>
        <dbReference type="ChEBI" id="CHEBI:30616"/>
        <dbReference type="ChEBI" id="CHEBI:43474"/>
        <dbReference type="ChEBI" id="CHEBI:456216"/>
        <dbReference type="EC" id="5.6.2.4"/>
    </reaction>
</comment>
<evidence type="ECO:0000259" key="15">
    <source>
        <dbReference type="PROSITE" id="PS51198"/>
    </source>
</evidence>
<keyword evidence="18" id="KW-1185">Reference proteome</keyword>
<dbReference type="GO" id="GO:0005524">
    <property type="term" value="F:ATP binding"/>
    <property type="evidence" value="ECO:0007669"/>
    <property type="project" value="UniProtKB-UniRule"/>
</dbReference>
<evidence type="ECO:0000259" key="16">
    <source>
        <dbReference type="PROSITE" id="PS51217"/>
    </source>
</evidence>
<dbReference type="InterPro" id="IPR011335">
    <property type="entry name" value="Restrct_endonuc-II-like"/>
</dbReference>
<dbReference type="Gene3D" id="1.10.486.10">
    <property type="entry name" value="PCRA, domain 4"/>
    <property type="match status" value="1"/>
</dbReference>
<dbReference type="EC" id="5.6.2.4" evidence="12"/>
<dbReference type="Gene3D" id="3.90.320.10">
    <property type="match status" value="1"/>
</dbReference>
<gene>
    <name evidence="17" type="ordered locus">Mesil_1403</name>
</gene>
<dbReference type="Gene3D" id="3.40.50.300">
    <property type="entry name" value="P-loop containing nucleotide triphosphate hydrolases"/>
    <property type="match status" value="3"/>
</dbReference>
<dbReference type="InterPro" id="IPR027417">
    <property type="entry name" value="P-loop_NTPase"/>
</dbReference>